<keyword evidence="3" id="KW-1185">Reference proteome</keyword>
<evidence type="ECO:0000313" key="2">
    <source>
        <dbReference type="EMBL" id="PIL36995.1"/>
    </source>
</evidence>
<organism evidence="2 3">
    <name type="scientific">Ganoderma sinense ZZ0214-1</name>
    <dbReference type="NCBI Taxonomy" id="1077348"/>
    <lineage>
        <taxon>Eukaryota</taxon>
        <taxon>Fungi</taxon>
        <taxon>Dikarya</taxon>
        <taxon>Basidiomycota</taxon>
        <taxon>Agaricomycotina</taxon>
        <taxon>Agaricomycetes</taxon>
        <taxon>Polyporales</taxon>
        <taxon>Polyporaceae</taxon>
        <taxon>Ganoderma</taxon>
    </lineage>
</organism>
<proteinExistence type="predicted"/>
<dbReference type="OrthoDB" id="2686689at2759"/>
<sequence length="119" mass="13892">MHAMGLNRQYSTISDDTLDELLKAYKKLKPNSGVRYITGFLRAGGIRIQRQRIHDCLQRIDRLGQILRNHAAIDRRVYTVPHSNYLWHIDGHHKLIRWGLVIHGGADGSDRLFNKEYPY</sequence>
<accession>A0A2G8ST99</accession>
<dbReference type="PANTHER" id="PTHR46791:SF5">
    <property type="entry name" value="CLR5 DOMAIN-CONTAINING PROTEIN-RELATED"/>
    <property type="match status" value="1"/>
</dbReference>
<dbReference type="STRING" id="1077348.A0A2G8ST99"/>
<protein>
    <recommendedName>
        <fullName evidence="1">Integrase core domain-containing protein</fullName>
    </recommendedName>
</protein>
<feature type="domain" description="Integrase core" evidence="1">
    <location>
        <begin position="77"/>
        <end position="112"/>
    </location>
</feature>
<dbReference type="InterPro" id="IPR058913">
    <property type="entry name" value="Integrase_dom_put"/>
</dbReference>
<gene>
    <name evidence="2" type="ORF">GSI_00687</name>
</gene>
<dbReference type="PANTHER" id="PTHR46791">
    <property type="entry name" value="EXPRESSED PROTEIN"/>
    <property type="match status" value="1"/>
</dbReference>
<dbReference type="Proteomes" id="UP000230002">
    <property type="component" value="Unassembled WGS sequence"/>
</dbReference>
<evidence type="ECO:0000259" key="1">
    <source>
        <dbReference type="Pfam" id="PF24764"/>
    </source>
</evidence>
<dbReference type="AlphaFoldDB" id="A0A2G8ST99"/>
<dbReference type="Pfam" id="PF24764">
    <property type="entry name" value="rva_4"/>
    <property type="match status" value="1"/>
</dbReference>
<name>A0A2G8ST99_9APHY</name>
<evidence type="ECO:0000313" key="3">
    <source>
        <dbReference type="Proteomes" id="UP000230002"/>
    </source>
</evidence>
<comment type="caution">
    <text evidence="2">The sequence shown here is derived from an EMBL/GenBank/DDBJ whole genome shotgun (WGS) entry which is preliminary data.</text>
</comment>
<reference evidence="2 3" key="1">
    <citation type="journal article" date="2015" name="Sci. Rep.">
        <title>Chromosome-level genome map provides insights into diverse defense mechanisms in the medicinal fungus Ganoderma sinense.</title>
        <authorList>
            <person name="Zhu Y."/>
            <person name="Xu J."/>
            <person name="Sun C."/>
            <person name="Zhou S."/>
            <person name="Xu H."/>
            <person name="Nelson D.R."/>
            <person name="Qian J."/>
            <person name="Song J."/>
            <person name="Luo H."/>
            <person name="Xiang L."/>
            <person name="Li Y."/>
            <person name="Xu Z."/>
            <person name="Ji A."/>
            <person name="Wang L."/>
            <person name="Lu S."/>
            <person name="Hayward A."/>
            <person name="Sun W."/>
            <person name="Li X."/>
            <person name="Schwartz D.C."/>
            <person name="Wang Y."/>
            <person name="Chen S."/>
        </authorList>
    </citation>
    <scope>NUCLEOTIDE SEQUENCE [LARGE SCALE GENOMIC DNA]</scope>
    <source>
        <strain evidence="2 3">ZZ0214-1</strain>
    </source>
</reference>
<dbReference type="EMBL" id="AYKW01000001">
    <property type="protein sequence ID" value="PIL36995.1"/>
    <property type="molecule type" value="Genomic_DNA"/>
</dbReference>